<dbReference type="InterPro" id="IPR036291">
    <property type="entry name" value="NAD(P)-bd_dom_sf"/>
</dbReference>
<keyword evidence="6" id="KW-1185">Reference proteome</keyword>
<dbReference type="Pfam" id="PF00106">
    <property type="entry name" value="adh_short"/>
    <property type="match status" value="1"/>
</dbReference>
<evidence type="ECO:0000313" key="5">
    <source>
        <dbReference type="EMBL" id="KAF2257310.1"/>
    </source>
</evidence>
<gene>
    <name evidence="5" type="ORF">BU26DRAFT_527375</name>
</gene>
<protein>
    <submittedName>
        <fullName evidence="5">Oxidoreductase-like protein</fullName>
    </submittedName>
</protein>
<organism evidence="5 6">
    <name type="scientific">Trematosphaeria pertusa</name>
    <dbReference type="NCBI Taxonomy" id="390896"/>
    <lineage>
        <taxon>Eukaryota</taxon>
        <taxon>Fungi</taxon>
        <taxon>Dikarya</taxon>
        <taxon>Ascomycota</taxon>
        <taxon>Pezizomycotina</taxon>
        <taxon>Dothideomycetes</taxon>
        <taxon>Pleosporomycetidae</taxon>
        <taxon>Pleosporales</taxon>
        <taxon>Massarineae</taxon>
        <taxon>Trematosphaeriaceae</taxon>
        <taxon>Trematosphaeria</taxon>
    </lineage>
</organism>
<accession>A0A6A6J5Y9</accession>
<reference evidence="5" key="1">
    <citation type="journal article" date="2020" name="Stud. Mycol.">
        <title>101 Dothideomycetes genomes: a test case for predicting lifestyles and emergence of pathogens.</title>
        <authorList>
            <person name="Haridas S."/>
            <person name="Albert R."/>
            <person name="Binder M."/>
            <person name="Bloem J."/>
            <person name="Labutti K."/>
            <person name="Salamov A."/>
            <person name="Andreopoulos B."/>
            <person name="Baker S."/>
            <person name="Barry K."/>
            <person name="Bills G."/>
            <person name="Bluhm B."/>
            <person name="Cannon C."/>
            <person name="Castanera R."/>
            <person name="Culley D."/>
            <person name="Daum C."/>
            <person name="Ezra D."/>
            <person name="Gonzalez J."/>
            <person name="Henrissat B."/>
            <person name="Kuo A."/>
            <person name="Liang C."/>
            <person name="Lipzen A."/>
            <person name="Lutzoni F."/>
            <person name="Magnuson J."/>
            <person name="Mondo S."/>
            <person name="Nolan M."/>
            <person name="Ohm R."/>
            <person name="Pangilinan J."/>
            <person name="Park H.-J."/>
            <person name="Ramirez L."/>
            <person name="Alfaro M."/>
            <person name="Sun H."/>
            <person name="Tritt A."/>
            <person name="Yoshinaga Y."/>
            <person name="Zwiers L.-H."/>
            <person name="Turgeon B."/>
            <person name="Goodwin S."/>
            <person name="Spatafora J."/>
            <person name="Crous P."/>
            <person name="Grigoriev I."/>
        </authorList>
    </citation>
    <scope>NUCLEOTIDE SEQUENCE</scope>
    <source>
        <strain evidence="5">CBS 122368</strain>
    </source>
</reference>
<dbReference type="RefSeq" id="XP_033692314.1">
    <property type="nucleotide sequence ID" value="XM_033830771.1"/>
</dbReference>
<dbReference type="PRINTS" id="PR00080">
    <property type="entry name" value="SDRFAMILY"/>
</dbReference>
<dbReference type="Proteomes" id="UP000800094">
    <property type="component" value="Unassembled WGS sequence"/>
</dbReference>
<dbReference type="SUPFAM" id="SSF51735">
    <property type="entry name" value="NAD(P)-binding Rossmann-fold domains"/>
    <property type="match status" value="1"/>
</dbReference>
<evidence type="ECO:0000256" key="2">
    <source>
        <dbReference type="ARBA" id="ARBA00022857"/>
    </source>
</evidence>
<dbReference type="Gene3D" id="3.40.50.720">
    <property type="entry name" value="NAD(P)-binding Rossmann-like Domain"/>
    <property type="match status" value="1"/>
</dbReference>
<evidence type="ECO:0000256" key="3">
    <source>
        <dbReference type="ARBA" id="ARBA00023002"/>
    </source>
</evidence>
<keyword evidence="2" id="KW-0521">NADP</keyword>
<sequence>MGVTTSFEPAKDIPSLEGKVILVTGGNAGLGKQTITYLAAHSPARIYLAARTASKASAAIADIRAAVPSACEIIHLPLDLTSFSSIAAAAQTFKARESRLDILINNAGVMACPYSLTKEGYEIQFGTNHMGHALLTKLLLPVLLETAAQDGADVRIVNITSMGHMMAPSGGILWDQAALEKQNTWRRYGQSKLANILFTRELAARYPQITSVSIHPGVIITDLYQSLRQNFFLKMGMWVYALLFPVLPGHFKDTRGGALNQTWAATVGKEKLQNGGFYKPVGVLAQGSTYGRDMGLAKKLWEWTEAELEKYGY</sequence>
<comment type="similarity">
    <text evidence="1 4">Belongs to the short-chain dehydrogenases/reductases (SDR) family.</text>
</comment>
<dbReference type="PANTHER" id="PTHR24320:SF282">
    <property type="entry name" value="WW DOMAIN-CONTAINING OXIDOREDUCTASE"/>
    <property type="match status" value="1"/>
</dbReference>
<evidence type="ECO:0000313" key="6">
    <source>
        <dbReference type="Proteomes" id="UP000800094"/>
    </source>
</evidence>
<dbReference type="GeneID" id="54584101"/>
<dbReference type="PANTHER" id="PTHR24320">
    <property type="entry name" value="RETINOL DEHYDROGENASE"/>
    <property type="match status" value="1"/>
</dbReference>
<evidence type="ECO:0000256" key="1">
    <source>
        <dbReference type="ARBA" id="ARBA00006484"/>
    </source>
</evidence>
<dbReference type="InterPro" id="IPR002347">
    <property type="entry name" value="SDR_fam"/>
</dbReference>
<keyword evidence="3" id="KW-0560">Oxidoreductase</keyword>
<dbReference type="AlphaFoldDB" id="A0A6A6J5Y9"/>
<dbReference type="OrthoDB" id="191139at2759"/>
<proteinExistence type="inferred from homology"/>
<dbReference type="EMBL" id="ML987189">
    <property type="protein sequence ID" value="KAF2257310.1"/>
    <property type="molecule type" value="Genomic_DNA"/>
</dbReference>
<dbReference type="GO" id="GO:0016491">
    <property type="term" value="F:oxidoreductase activity"/>
    <property type="evidence" value="ECO:0007669"/>
    <property type="project" value="UniProtKB-KW"/>
</dbReference>
<dbReference type="PRINTS" id="PR00081">
    <property type="entry name" value="GDHRDH"/>
</dbReference>
<evidence type="ECO:0000256" key="4">
    <source>
        <dbReference type="RuleBase" id="RU000363"/>
    </source>
</evidence>
<name>A0A6A6J5Y9_9PLEO</name>